<keyword evidence="3 6" id="KW-0064">Aspartyl protease</keyword>
<name>A0A642UST5_DIURU</name>
<dbReference type="SUPFAM" id="SSF50630">
    <property type="entry name" value="Acid proteases"/>
    <property type="match status" value="1"/>
</dbReference>
<sequence>MVAIAYPFLISLAAALVVRDQAPKPLSFTLNKHDKKEKVRPNPTTRAKINANEDVRLFANGDSYLINLGVIDQNQELQLVLDTGSADLWVDAAKLSDTSAFTKDGQKFGIEYQDQSIVRGEFGTSSVWLENGVEIKDLQWALATDVELTTGEIPGILGIGKGINEAGYHSSGTTYPNFTQKLKDQGLIASNSYSYYLNKLGTATGTITFGGRDLAKVKGPVATFYPSTTDENARFDTVTVSKFTSANGGSAPGVEAILDTGTTLTYIPASVIKSLKVPGVSVDIRGTYYIGCNQPTTKFVSFWFGSTEIKVSYHDLAIPETDDNGNATGRCYFGFQSSTPEEGYTLGDSFLRGAYITVNHDKNQILISDVNFTDTENIVSI</sequence>
<dbReference type="InterPro" id="IPR033121">
    <property type="entry name" value="PEPTIDASE_A1"/>
</dbReference>
<dbReference type="PROSITE" id="PS00141">
    <property type="entry name" value="ASP_PROTEASE"/>
    <property type="match status" value="2"/>
</dbReference>
<dbReference type="InterPro" id="IPR021109">
    <property type="entry name" value="Peptidase_aspartic_dom_sf"/>
</dbReference>
<protein>
    <recommendedName>
        <fullName evidence="8">Peptidase A1 domain-containing protein</fullName>
    </recommendedName>
</protein>
<dbReference type="GeneID" id="54780558"/>
<comment type="caution">
    <text evidence="9">The sequence shown here is derived from an EMBL/GenBank/DDBJ whole genome shotgun (WGS) entry which is preliminary data.</text>
</comment>
<keyword evidence="4 5" id="KW-1015">Disulfide bond</keyword>
<dbReference type="InterPro" id="IPR001969">
    <property type="entry name" value="Aspartic_peptidase_AS"/>
</dbReference>
<dbReference type="OrthoDB" id="771136at2759"/>
<dbReference type="GO" id="GO:0004190">
    <property type="term" value="F:aspartic-type endopeptidase activity"/>
    <property type="evidence" value="ECO:0007669"/>
    <property type="project" value="UniProtKB-KW"/>
</dbReference>
<evidence type="ECO:0000256" key="3">
    <source>
        <dbReference type="ARBA" id="ARBA00022750"/>
    </source>
</evidence>
<dbReference type="PRINTS" id="PR00792">
    <property type="entry name" value="PEPSIN"/>
</dbReference>
<dbReference type="GO" id="GO:0006508">
    <property type="term" value="P:proteolysis"/>
    <property type="evidence" value="ECO:0007669"/>
    <property type="project" value="UniProtKB-KW"/>
</dbReference>
<feature type="domain" description="Peptidase A1" evidence="8">
    <location>
        <begin position="64"/>
        <end position="368"/>
    </location>
</feature>
<keyword evidence="6" id="KW-0645">Protease</keyword>
<comment type="similarity">
    <text evidence="1 6">Belongs to the peptidase A1 family.</text>
</comment>
<dbReference type="VEuPathDB" id="FungiDB:DIURU_001905"/>
<accession>A0A642UST5</accession>
<dbReference type="AlphaFoldDB" id="A0A642UST5"/>
<reference evidence="9 10" key="1">
    <citation type="submission" date="2019-07" db="EMBL/GenBank/DDBJ databases">
        <title>Genome assembly of two rare yeast pathogens: Diutina rugosa and Trichomonascus ciferrii.</title>
        <authorList>
            <person name="Mixao V."/>
            <person name="Saus E."/>
            <person name="Hansen A."/>
            <person name="Lass-Flor C."/>
            <person name="Gabaldon T."/>
        </authorList>
    </citation>
    <scope>NUCLEOTIDE SEQUENCE [LARGE SCALE GENOMIC DNA]</scope>
    <source>
        <strain evidence="9 10">CBS 613</strain>
    </source>
</reference>
<dbReference type="PROSITE" id="PS51767">
    <property type="entry name" value="PEPTIDASE_A1"/>
    <property type="match status" value="1"/>
</dbReference>
<dbReference type="RefSeq" id="XP_034013312.1">
    <property type="nucleotide sequence ID" value="XM_034154500.1"/>
</dbReference>
<dbReference type="Gene3D" id="2.40.70.10">
    <property type="entry name" value="Acid Proteases"/>
    <property type="match status" value="2"/>
</dbReference>
<dbReference type="InterPro" id="IPR001461">
    <property type="entry name" value="Aspartic_peptidase_A1"/>
</dbReference>
<gene>
    <name evidence="9" type="ORF">DIURU_001905</name>
</gene>
<dbReference type="Pfam" id="PF00026">
    <property type="entry name" value="Asp"/>
    <property type="match status" value="1"/>
</dbReference>
<dbReference type="GO" id="GO:0005576">
    <property type="term" value="C:extracellular region"/>
    <property type="evidence" value="ECO:0007669"/>
    <property type="project" value="UniProtKB-ARBA"/>
</dbReference>
<evidence type="ECO:0000256" key="5">
    <source>
        <dbReference type="PIRSR" id="PIRSR601461-2"/>
    </source>
</evidence>
<dbReference type="Proteomes" id="UP000449547">
    <property type="component" value="Unassembled WGS sequence"/>
</dbReference>
<keyword evidence="2 7" id="KW-0732">Signal</keyword>
<feature type="disulfide bond" evidence="5">
    <location>
        <begin position="292"/>
        <end position="331"/>
    </location>
</feature>
<keyword evidence="10" id="KW-1185">Reference proteome</keyword>
<evidence type="ECO:0000313" key="10">
    <source>
        <dbReference type="Proteomes" id="UP000449547"/>
    </source>
</evidence>
<evidence type="ECO:0000256" key="4">
    <source>
        <dbReference type="ARBA" id="ARBA00023157"/>
    </source>
</evidence>
<dbReference type="PANTHER" id="PTHR47966:SF65">
    <property type="entry name" value="ASPARTIC-TYPE ENDOPEPTIDASE"/>
    <property type="match status" value="1"/>
</dbReference>
<organism evidence="9 10">
    <name type="scientific">Diutina rugosa</name>
    <name type="common">Yeast</name>
    <name type="synonym">Candida rugosa</name>
    <dbReference type="NCBI Taxonomy" id="5481"/>
    <lineage>
        <taxon>Eukaryota</taxon>
        <taxon>Fungi</taxon>
        <taxon>Dikarya</taxon>
        <taxon>Ascomycota</taxon>
        <taxon>Saccharomycotina</taxon>
        <taxon>Pichiomycetes</taxon>
        <taxon>Debaryomycetaceae</taxon>
        <taxon>Diutina</taxon>
    </lineage>
</organism>
<evidence type="ECO:0000256" key="2">
    <source>
        <dbReference type="ARBA" id="ARBA00022729"/>
    </source>
</evidence>
<feature type="chain" id="PRO_5025038820" description="Peptidase A1 domain-containing protein" evidence="7">
    <location>
        <begin position="16"/>
        <end position="381"/>
    </location>
</feature>
<evidence type="ECO:0000313" key="9">
    <source>
        <dbReference type="EMBL" id="KAA8904474.1"/>
    </source>
</evidence>
<dbReference type="PANTHER" id="PTHR47966">
    <property type="entry name" value="BETA-SITE APP-CLEAVING ENZYME, ISOFORM A-RELATED"/>
    <property type="match status" value="1"/>
</dbReference>
<evidence type="ECO:0000256" key="1">
    <source>
        <dbReference type="ARBA" id="ARBA00007447"/>
    </source>
</evidence>
<proteinExistence type="inferred from homology"/>
<feature type="signal peptide" evidence="7">
    <location>
        <begin position="1"/>
        <end position="15"/>
    </location>
</feature>
<evidence type="ECO:0000259" key="8">
    <source>
        <dbReference type="PROSITE" id="PS51767"/>
    </source>
</evidence>
<keyword evidence="6" id="KW-0378">Hydrolase</keyword>
<evidence type="ECO:0000256" key="6">
    <source>
        <dbReference type="RuleBase" id="RU000454"/>
    </source>
</evidence>
<evidence type="ECO:0000256" key="7">
    <source>
        <dbReference type="SAM" id="SignalP"/>
    </source>
</evidence>
<dbReference type="EMBL" id="SWFT01000058">
    <property type="protein sequence ID" value="KAA8904474.1"/>
    <property type="molecule type" value="Genomic_DNA"/>
</dbReference>